<gene>
    <name evidence="2" type="ORF">SAMN04488508_108251</name>
</gene>
<dbReference type="OrthoDB" id="5513217at2"/>
<evidence type="ECO:0000313" key="3">
    <source>
        <dbReference type="Proteomes" id="UP000184432"/>
    </source>
</evidence>
<dbReference type="STRING" id="570521.SAMN04488508_108251"/>
<dbReference type="RefSeq" id="WP_073319459.1">
    <property type="nucleotide sequence ID" value="NZ_FQYP01000008.1"/>
</dbReference>
<protein>
    <recommendedName>
        <fullName evidence="1">DUF3347 domain-containing protein</fullName>
    </recommendedName>
</protein>
<feature type="domain" description="DUF3347" evidence="1">
    <location>
        <begin position="58"/>
        <end position="131"/>
    </location>
</feature>
<accession>A0A1M6J4W1</accession>
<evidence type="ECO:0000313" key="2">
    <source>
        <dbReference type="EMBL" id="SHJ41738.1"/>
    </source>
</evidence>
<reference evidence="3" key="1">
    <citation type="submission" date="2016-11" db="EMBL/GenBank/DDBJ databases">
        <authorList>
            <person name="Varghese N."/>
            <person name="Submissions S."/>
        </authorList>
    </citation>
    <scope>NUCLEOTIDE SEQUENCE [LARGE SCALE GENOMIC DNA]</scope>
    <source>
        <strain evidence="3">DSM 22623</strain>
    </source>
</reference>
<keyword evidence="3" id="KW-1185">Reference proteome</keyword>
<proteinExistence type="predicted"/>
<dbReference type="EMBL" id="FQYP01000008">
    <property type="protein sequence ID" value="SHJ41738.1"/>
    <property type="molecule type" value="Genomic_DNA"/>
</dbReference>
<dbReference type="Pfam" id="PF11827">
    <property type="entry name" value="DUF3347"/>
    <property type="match status" value="1"/>
</dbReference>
<evidence type="ECO:0000259" key="1">
    <source>
        <dbReference type="Pfam" id="PF11827"/>
    </source>
</evidence>
<dbReference type="InterPro" id="IPR021782">
    <property type="entry name" value="DUF3347"/>
</dbReference>
<sequence length="180" mass="20164">MRNLFLMLFSFVILMNISCKRDKQIDTKVDTVIAEGGDLNATKTNSTVAFSDQHTQQVYNTYLTIKGALVNGDSKTVRANSEKLQLLTKNNKELIATAKLIALTKDIKKQRDFFVALTVQVEQIIENATVTKGEIYKQFCPMAFDGGGGYWFSDSKEIRNPYYGAAMLNCGEVKKIIKSN</sequence>
<dbReference type="AlphaFoldDB" id="A0A1M6J4W1"/>
<dbReference type="Proteomes" id="UP000184432">
    <property type="component" value="Unassembled WGS sequence"/>
</dbReference>
<name>A0A1M6J4W1_9FLAO</name>
<organism evidence="2 3">
    <name type="scientific">Aquimarina spongiae</name>
    <dbReference type="NCBI Taxonomy" id="570521"/>
    <lineage>
        <taxon>Bacteria</taxon>
        <taxon>Pseudomonadati</taxon>
        <taxon>Bacteroidota</taxon>
        <taxon>Flavobacteriia</taxon>
        <taxon>Flavobacteriales</taxon>
        <taxon>Flavobacteriaceae</taxon>
        <taxon>Aquimarina</taxon>
    </lineage>
</organism>